<keyword evidence="2 6" id="KW-0812">Transmembrane</keyword>
<dbReference type="Proteomes" id="UP001140560">
    <property type="component" value="Unassembled WGS sequence"/>
</dbReference>
<evidence type="ECO:0000313" key="10">
    <source>
        <dbReference type="Proteomes" id="UP001140560"/>
    </source>
</evidence>
<gene>
    <name evidence="9" type="ORF">N0V83_010027</name>
</gene>
<feature type="transmembrane region" description="Helical" evidence="6">
    <location>
        <begin position="117"/>
        <end position="136"/>
    </location>
</feature>
<protein>
    <recommendedName>
        <fullName evidence="8">Rhodopsin domain-containing protein</fullName>
    </recommendedName>
</protein>
<evidence type="ECO:0000256" key="6">
    <source>
        <dbReference type="SAM" id="Phobius"/>
    </source>
</evidence>
<dbReference type="PANTHER" id="PTHR33048:SF160">
    <property type="entry name" value="SAT4 FAMILY MEMBRANE PROTEIN"/>
    <property type="match status" value="1"/>
</dbReference>
<evidence type="ECO:0000313" key="9">
    <source>
        <dbReference type="EMBL" id="KAJ4362910.1"/>
    </source>
</evidence>
<accession>A0A9W8XZ23</accession>
<evidence type="ECO:0000256" key="1">
    <source>
        <dbReference type="ARBA" id="ARBA00004141"/>
    </source>
</evidence>
<dbReference type="PANTHER" id="PTHR33048">
    <property type="entry name" value="PTH11-LIKE INTEGRAL MEMBRANE PROTEIN (AFU_ORTHOLOGUE AFUA_5G11245)"/>
    <property type="match status" value="1"/>
</dbReference>
<keyword evidence="7" id="KW-0732">Signal</keyword>
<proteinExistence type="inferred from homology"/>
<keyword evidence="10" id="KW-1185">Reference proteome</keyword>
<dbReference type="InterPro" id="IPR052337">
    <property type="entry name" value="SAT4-like"/>
</dbReference>
<sequence length="161" mass="18191">MRLLKATIAPLVMLIAFTSAADTSNAALLALKEYFFLGEIAYLEGMGILKIAILWFFLSIFPDKQFRKSVYIVMGLCVAYCITFLFATVFQCTPVTYTWTQWDGLHPGKCNDIHVQGWISAIINIILDLVVMALPLRQLSRLNMNWKKKLGVMSMFLVGTL</sequence>
<reference evidence="9" key="1">
    <citation type="submission" date="2022-10" db="EMBL/GenBank/DDBJ databases">
        <title>Tapping the CABI collections for fungal endophytes: first genome assemblies for Collariella, Neodidymelliopsis, Ascochyta clinopodiicola, Didymella pomorum, Didymosphaeria variabile, Neocosmospora piperis and Neocucurbitaria cava.</title>
        <authorList>
            <person name="Hill R."/>
        </authorList>
    </citation>
    <scope>NUCLEOTIDE SEQUENCE</scope>
    <source>
        <strain evidence="9">IMI 356814</strain>
    </source>
</reference>
<name>A0A9W8XZ23_9PLEO</name>
<dbReference type="EMBL" id="JAPEUY010000020">
    <property type="protein sequence ID" value="KAJ4362910.1"/>
    <property type="molecule type" value="Genomic_DNA"/>
</dbReference>
<evidence type="ECO:0000256" key="4">
    <source>
        <dbReference type="ARBA" id="ARBA00023136"/>
    </source>
</evidence>
<feature type="signal peptide" evidence="7">
    <location>
        <begin position="1"/>
        <end position="20"/>
    </location>
</feature>
<evidence type="ECO:0000256" key="5">
    <source>
        <dbReference type="ARBA" id="ARBA00038359"/>
    </source>
</evidence>
<evidence type="ECO:0000256" key="3">
    <source>
        <dbReference type="ARBA" id="ARBA00022989"/>
    </source>
</evidence>
<feature type="transmembrane region" description="Helical" evidence="6">
    <location>
        <begin position="36"/>
        <end position="58"/>
    </location>
</feature>
<evidence type="ECO:0000259" key="8">
    <source>
        <dbReference type="Pfam" id="PF20684"/>
    </source>
</evidence>
<evidence type="ECO:0000256" key="2">
    <source>
        <dbReference type="ARBA" id="ARBA00022692"/>
    </source>
</evidence>
<feature type="chain" id="PRO_5040967576" description="Rhodopsin domain-containing protein" evidence="7">
    <location>
        <begin position="21"/>
        <end position="161"/>
    </location>
</feature>
<evidence type="ECO:0000256" key="7">
    <source>
        <dbReference type="SAM" id="SignalP"/>
    </source>
</evidence>
<keyword evidence="4 6" id="KW-0472">Membrane</keyword>
<comment type="caution">
    <text evidence="9">The sequence shown here is derived from an EMBL/GenBank/DDBJ whole genome shotgun (WGS) entry which is preliminary data.</text>
</comment>
<organism evidence="9 10">
    <name type="scientific">Neocucurbitaria cava</name>
    <dbReference type="NCBI Taxonomy" id="798079"/>
    <lineage>
        <taxon>Eukaryota</taxon>
        <taxon>Fungi</taxon>
        <taxon>Dikarya</taxon>
        <taxon>Ascomycota</taxon>
        <taxon>Pezizomycotina</taxon>
        <taxon>Dothideomycetes</taxon>
        <taxon>Pleosporomycetidae</taxon>
        <taxon>Pleosporales</taxon>
        <taxon>Pleosporineae</taxon>
        <taxon>Cucurbitariaceae</taxon>
        <taxon>Neocucurbitaria</taxon>
    </lineage>
</organism>
<feature type="domain" description="Rhodopsin" evidence="8">
    <location>
        <begin position="28"/>
        <end position="160"/>
    </location>
</feature>
<dbReference type="AlphaFoldDB" id="A0A9W8XZ23"/>
<comment type="similarity">
    <text evidence="5">Belongs to the SAT4 family.</text>
</comment>
<feature type="transmembrane region" description="Helical" evidence="6">
    <location>
        <begin position="70"/>
        <end position="97"/>
    </location>
</feature>
<dbReference type="Pfam" id="PF20684">
    <property type="entry name" value="Fung_rhodopsin"/>
    <property type="match status" value="1"/>
</dbReference>
<dbReference type="OrthoDB" id="5378633at2759"/>
<dbReference type="GO" id="GO:0016020">
    <property type="term" value="C:membrane"/>
    <property type="evidence" value="ECO:0007669"/>
    <property type="project" value="UniProtKB-SubCell"/>
</dbReference>
<dbReference type="InterPro" id="IPR049326">
    <property type="entry name" value="Rhodopsin_dom_fungi"/>
</dbReference>
<comment type="subcellular location">
    <subcellularLocation>
        <location evidence="1">Membrane</location>
        <topology evidence="1">Multi-pass membrane protein</topology>
    </subcellularLocation>
</comment>
<keyword evidence="3 6" id="KW-1133">Transmembrane helix</keyword>